<dbReference type="OrthoDB" id="5774155at2759"/>
<dbReference type="Proteomes" id="UP000270094">
    <property type="component" value="Unassembled WGS sequence"/>
</dbReference>
<dbReference type="PANTHER" id="PTHR37433">
    <property type="entry name" value="PROTEIN CBG25136-RELATED"/>
    <property type="match status" value="1"/>
</dbReference>
<organism evidence="2 3">
    <name type="scientific">Strongylus vulgaris</name>
    <name type="common">Blood worm</name>
    <dbReference type="NCBI Taxonomy" id="40348"/>
    <lineage>
        <taxon>Eukaryota</taxon>
        <taxon>Metazoa</taxon>
        <taxon>Ecdysozoa</taxon>
        <taxon>Nematoda</taxon>
        <taxon>Chromadorea</taxon>
        <taxon>Rhabditida</taxon>
        <taxon>Rhabditina</taxon>
        <taxon>Rhabditomorpha</taxon>
        <taxon>Strongyloidea</taxon>
        <taxon>Strongylidae</taxon>
        <taxon>Strongylus</taxon>
    </lineage>
</organism>
<accession>A0A3P7I3C7</accession>
<proteinExistence type="predicted"/>
<protein>
    <recommendedName>
        <fullName evidence="1">DUF7622 domain-containing protein</fullName>
    </recommendedName>
</protein>
<keyword evidence="3" id="KW-1185">Reference proteome</keyword>
<dbReference type="AlphaFoldDB" id="A0A3P7I3C7"/>
<sequence length="155" mass="17563">MDCSTSSDFDLFQSQMPFLFYPNTCAKLEYGGQSDETICYGSMANDTEASYPTDSLVECHADFLSRHLPYIPIMKLCKGQYCVISASPQGDVYRGCITLDQSKNEAQTIAPGYYRSYNGVEQWICATSSCNYNLQKVEQSWPEEMAQFKLISYTF</sequence>
<reference evidence="2 3" key="1">
    <citation type="submission" date="2018-11" db="EMBL/GenBank/DDBJ databases">
        <authorList>
            <consortium name="Pathogen Informatics"/>
        </authorList>
    </citation>
    <scope>NUCLEOTIDE SEQUENCE [LARGE SCALE GENOMIC DNA]</scope>
</reference>
<gene>
    <name evidence="2" type="ORF">SVUK_LOCUS2959</name>
</gene>
<dbReference type="Pfam" id="PF24602">
    <property type="entry name" value="DUF7622"/>
    <property type="match status" value="1"/>
</dbReference>
<dbReference type="PANTHER" id="PTHR37433:SF21">
    <property type="entry name" value="DUF281 DOMAIN-CONTAINING PROTEIN"/>
    <property type="match status" value="1"/>
</dbReference>
<feature type="domain" description="DUF7622" evidence="1">
    <location>
        <begin position="57"/>
        <end position="135"/>
    </location>
</feature>
<evidence type="ECO:0000313" key="2">
    <source>
        <dbReference type="EMBL" id="VDM67961.1"/>
    </source>
</evidence>
<dbReference type="InterPro" id="IPR056039">
    <property type="entry name" value="DUF7622"/>
</dbReference>
<evidence type="ECO:0000259" key="1">
    <source>
        <dbReference type="Pfam" id="PF24602"/>
    </source>
</evidence>
<evidence type="ECO:0000313" key="3">
    <source>
        <dbReference type="Proteomes" id="UP000270094"/>
    </source>
</evidence>
<dbReference type="EMBL" id="UYYB01007138">
    <property type="protein sequence ID" value="VDM67961.1"/>
    <property type="molecule type" value="Genomic_DNA"/>
</dbReference>
<name>A0A3P7I3C7_STRVU</name>